<gene>
    <name evidence="8" type="ORF">ACFQ27_13100</name>
</gene>
<dbReference type="Proteomes" id="UP001597216">
    <property type="component" value="Unassembled WGS sequence"/>
</dbReference>
<feature type="transmembrane region" description="Helical" evidence="6">
    <location>
        <begin position="40"/>
        <end position="61"/>
    </location>
</feature>
<dbReference type="PANTHER" id="PTHR22911">
    <property type="entry name" value="ACYL-MALONYL CONDENSING ENZYME-RELATED"/>
    <property type="match status" value="1"/>
</dbReference>
<keyword evidence="4 6" id="KW-1133">Transmembrane helix</keyword>
<evidence type="ECO:0000256" key="2">
    <source>
        <dbReference type="ARBA" id="ARBA00009853"/>
    </source>
</evidence>
<feature type="transmembrane region" description="Helical" evidence="6">
    <location>
        <begin position="239"/>
        <end position="263"/>
    </location>
</feature>
<proteinExistence type="inferred from homology"/>
<feature type="domain" description="EamA" evidence="7">
    <location>
        <begin position="14"/>
        <end position="146"/>
    </location>
</feature>
<protein>
    <submittedName>
        <fullName evidence="8">DMT family transporter</fullName>
    </submittedName>
</protein>
<feature type="domain" description="EamA" evidence="7">
    <location>
        <begin position="156"/>
        <end position="281"/>
    </location>
</feature>
<dbReference type="PANTHER" id="PTHR22911:SF6">
    <property type="entry name" value="SOLUTE CARRIER FAMILY 35 MEMBER G1"/>
    <property type="match status" value="1"/>
</dbReference>
<evidence type="ECO:0000313" key="9">
    <source>
        <dbReference type="Proteomes" id="UP001597216"/>
    </source>
</evidence>
<dbReference type="Pfam" id="PF00892">
    <property type="entry name" value="EamA"/>
    <property type="match status" value="2"/>
</dbReference>
<keyword evidence="5 6" id="KW-0472">Membrane</keyword>
<dbReference type="InterPro" id="IPR000620">
    <property type="entry name" value="EamA_dom"/>
</dbReference>
<evidence type="ECO:0000256" key="3">
    <source>
        <dbReference type="ARBA" id="ARBA00022692"/>
    </source>
</evidence>
<feature type="transmembrane region" description="Helical" evidence="6">
    <location>
        <begin position="214"/>
        <end position="232"/>
    </location>
</feature>
<organism evidence="8 9">
    <name type="scientific">Phenylobacterium conjunctum</name>
    <dbReference type="NCBI Taxonomy" id="1298959"/>
    <lineage>
        <taxon>Bacteria</taxon>
        <taxon>Pseudomonadati</taxon>
        <taxon>Pseudomonadota</taxon>
        <taxon>Alphaproteobacteria</taxon>
        <taxon>Caulobacterales</taxon>
        <taxon>Caulobacteraceae</taxon>
        <taxon>Phenylobacterium</taxon>
    </lineage>
</organism>
<dbReference type="EMBL" id="JBHTLQ010000029">
    <property type="protein sequence ID" value="MFD1191521.1"/>
    <property type="molecule type" value="Genomic_DNA"/>
</dbReference>
<feature type="transmembrane region" description="Helical" evidence="6">
    <location>
        <begin position="12"/>
        <end position="34"/>
    </location>
</feature>
<feature type="transmembrane region" description="Helical" evidence="6">
    <location>
        <begin position="82"/>
        <end position="99"/>
    </location>
</feature>
<name>A0ABW3T591_9CAUL</name>
<dbReference type="InterPro" id="IPR037185">
    <property type="entry name" value="EmrE-like"/>
</dbReference>
<evidence type="ECO:0000256" key="6">
    <source>
        <dbReference type="SAM" id="Phobius"/>
    </source>
</evidence>
<feature type="transmembrane region" description="Helical" evidence="6">
    <location>
        <begin position="105"/>
        <end position="123"/>
    </location>
</feature>
<accession>A0ABW3T591</accession>
<sequence length="297" mass="31453">MNDQTTALDRNGVGIALRVAAMACMATLAALVKWCSAKGVPVLEVIFFRNAFAFIPVMIYIARTSSFSVLKTQRPLGHLMRATVGLTGMVCGFMAVARLPLTQSTAISFSSPLFMTALSALILKEPVGVHRWAAVGVGFLGVLIMVHPDPAHMAFTGTILAIVGAMGAAGAMITIREISRTEPGPTIVFYFTLAGMVLGLAGAPFGWVMPDTQTLLLLITAGLIGGVGQLLLTESLRNAPVAVVAPFDYSQLVWASLIGFFVWSETPQFTTLIGAVVVAGSGVYILFRETRGFRRGA</sequence>
<comment type="subcellular location">
    <subcellularLocation>
        <location evidence="1">Membrane</location>
        <topology evidence="1">Multi-pass membrane protein</topology>
    </subcellularLocation>
</comment>
<comment type="caution">
    <text evidence="8">The sequence shown here is derived from an EMBL/GenBank/DDBJ whole genome shotgun (WGS) entry which is preliminary data.</text>
</comment>
<feature type="transmembrane region" description="Helical" evidence="6">
    <location>
        <begin position="153"/>
        <end position="175"/>
    </location>
</feature>
<keyword evidence="9" id="KW-1185">Reference proteome</keyword>
<comment type="similarity">
    <text evidence="2">Belongs to the drug/metabolite transporter (DMT) superfamily. 10 TMS drug/metabolite exporter (DME) (TC 2.A.7.3) family.</text>
</comment>
<feature type="transmembrane region" description="Helical" evidence="6">
    <location>
        <begin position="269"/>
        <end position="287"/>
    </location>
</feature>
<dbReference type="RefSeq" id="WP_377353888.1">
    <property type="nucleotide sequence ID" value="NZ_JBHTLQ010000029.1"/>
</dbReference>
<feature type="transmembrane region" description="Helical" evidence="6">
    <location>
        <begin position="187"/>
        <end position="208"/>
    </location>
</feature>
<evidence type="ECO:0000256" key="4">
    <source>
        <dbReference type="ARBA" id="ARBA00022989"/>
    </source>
</evidence>
<reference evidence="9" key="1">
    <citation type="journal article" date="2019" name="Int. J. Syst. Evol. Microbiol.">
        <title>The Global Catalogue of Microorganisms (GCM) 10K type strain sequencing project: providing services to taxonomists for standard genome sequencing and annotation.</title>
        <authorList>
            <consortium name="The Broad Institute Genomics Platform"/>
            <consortium name="The Broad Institute Genome Sequencing Center for Infectious Disease"/>
            <person name="Wu L."/>
            <person name="Ma J."/>
        </authorList>
    </citation>
    <scope>NUCLEOTIDE SEQUENCE [LARGE SCALE GENOMIC DNA]</scope>
    <source>
        <strain evidence="9">CCUG 55074</strain>
    </source>
</reference>
<evidence type="ECO:0000256" key="5">
    <source>
        <dbReference type="ARBA" id="ARBA00023136"/>
    </source>
</evidence>
<keyword evidence="3 6" id="KW-0812">Transmembrane</keyword>
<evidence type="ECO:0000313" key="8">
    <source>
        <dbReference type="EMBL" id="MFD1191521.1"/>
    </source>
</evidence>
<evidence type="ECO:0000259" key="7">
    <source>
        <dbReference type="Pfam" id="PF00892"/>
    </source>
</evidence>
<dbReference type="SUPFAM" id="SSF103481">
    <property type="entry name" value="Multidrug resistance efflux transporter EmrE"/>
    <property type="match status" value="2"/>
</dbReference>
<evidence type="ECO:0000256" key="1">
    <source>
        <dbReference type="ARBA" id="ARBA00004141"/>
    </source>
</evidence>